<feature type="domain" description="Glycosyltransferase 2-like" evidence="5">
    <location>
        <begin position="155"/>
        <end position="322"/>
    </location>
</feature>
<dbReference type="Pfam" id="PF00535">
    <property type="entry name" value="Glycos_transf_2"/>
    <property type="match status" value="1"/>
</dbReference>
<dbReference type="GO" id="GO:0016757">
    <property type="term" value="F:glycosyltransferase activity"/>
    <property type="evidence" value="ECO:0007669"/>
    <property type="project" value="UniProtKB-KW"/>
</dbReference>
<dbReference type="RefSeq" id="WP_179824704.1">
    <property type="nucleotide sequence ID" value="NZ_JACCFS010000001.1"/>
</dbReference>
<keyword evidence="4" id="KW-0472">Membrane</keyword>
<accession>A0A7Z0EPW6</accession>
<dbReference type="InterPro" id="IPR001173">
    <property type="entry name" value="Glyco_trans_2-like"/>
</dbReference>
<dbReference type="PANTHER" id="PTHR43630:SF1">
    <property type="entry name" value="POLY-BETA-1,6-N-ACETYL-D-GLUCOSAMINE SYNTHASE"/>
    <property type="match status" value="1"/>
</dbReference>
<comment type="similarity">
    <text evidence="1">Belongs to the glycosyltransferase 2 family.</text>
</comment>
<evidence type="ECO:0000259" key="5">
    <source>
        <dbReference type="Pfam" id="PF00535"/>
    </source>
</evidence>
<organism evidence="6 7">
    <name type="scientific">Nocardiopsis aegyptia</name>
    <dbReference type="NCBI Taxonomy" id="220378"/>
    <lineage>
        <taxon>Bacteria</taxon>
        <taxon>Bacillati</taxon>
        <taxon>Actinomycetota</taxon>
        <taxon>Actinomycetes</taxon>
        <taxon>Streptosporangiales</taxon>
        <taxon>Nocardiopsidaceae</taxon>
        <taxon>Nocardiopsis</taxon>
    </lineage>
</organism>
<dbReference type="EMBL" id="JACCFS010000001">
    <property type="protein sequence ID" value="NYJ35511.1"/>
    <property type="molecule type" value="Genomic_DNA"/>
</dbReference>
<dbReference type="Gene3D" id="3.90.550.10">
    <property type="entry name" value="Spore Coat Polysaccharide Biosynthesis Protein SpsA, Chain A"/>
    <property type="match status" value="1"/>
</dbReference>
<dbReference type="InterPro" id="IPR029044">
    <property type="entry name" value="Nucleotide-diphossugar_trans"/>
</dbReference>
<dbReference type="Proteomes" id="UP000572051">
    <property type="component" value="Unassembled WGS sequence"/>
</dbReference>
<dbReference type="CDD" id="cd06423">
    <property type="entry name" value="CESA_like"/>
    <property type="match status" value="1"/>
</dbReference>
<evidence type="ECO:0000313" key="7">
    <source>
        <dbReference type="Proteomes" id="UP000572051"/>
    </source>
</evidence>
<sequence>MRIVRYTAGLLTGLVALVLTVVLFFSWFSYASGLAAAAGGALAYAFLWLAFGANLLLWTAMGLLRLTEETARSVLRRRPRAGGRRAVSREGSGDRVLVAAGAAGGSGSASELSASGHAEGAATALADTGQQSSDVAERGSGGVEAAVDEDLSLAVVIPAHNEEPVIDGAIASALRLFDRWDIYVVSDSSGDATAEIAANTGVNVLELLTNRGKAGAIEAVIEEFALTDHYDGVVILDADTELDEGYVRGAKRQLRDPAVAAVAGFVVSEWKPWERTFVGRLISSYRDRLYFLLQYFMRFGQTWKRTNTSFIVPGFASVYRSSALREVDINPKGLVIEDFNMTFEVQRKRLGKISMRPDTKAYSQDPFTFRDYYKQVGRWTLGFWQTVRRHRVWASVFWLALALYIVEVVVVAFTLLATTLIGVFVLVGTLWGETALTVPYFGDGFTAVSAFLPLTAIVIGLFVPDYMLTCVMAMVRRRPSYLLYGLFFFPIRLVDAYLSLRMIPRAWTASSDGRWSSPIRVSNKS</sequence>
<keyword evidence="4" id="KW-0812">Transmembrane</keyword>
<keyword evidence="4" id="KW-1133">Transmembrane helix</keyword>
<evidence type="ECO:0000256" key="3">
    <source>
        <dbReference type="ARBA" id="ARBA00022679"/>
    </source>
</evidence>
<evidence type="ECO:0000256" key="4">
    <source>
        <dbReference type="SAM" id="Phobius"/>
    </source>
</evidence>
<keyword evidence="3 6" id="KW-0808">Transferase</keyword>
<protein>
    <submittedName>
        <fullName evidence="6">Cellulose synthase/poly-beta-1,6-N-acetylglucosamine synthase-like glycosyltransferase</fullName>
    </submittedName>
</protein>
<dbReference type="SUPFAM" id="SSF53448">
    <property type="entry name" value="Nucleotide-diphospho-sugar transferases"/>
    <property type="match status" value="1"/>
</dbReference>
<keyword evidence="7" id="KW-1185">Reference proteome</keyword>
<feature type="transmembrane region" description="Helical" evidence="4">
    <location>
        <begin position="447"/>
        <end position="469"/>
    </location>
</feature>
<feature type="transmembrane region" description="Helical" evidence="4">
    <location>
        <begin position="396"/>
        <end position="427"/>
    </location>
</feature>
<dbReference type="AlphaFoldDB" id="A0A7Z0EPW6"/>
<feature type="transmembrane region" description="Helical" evidence="4">
    <location>
        <begin position="481"/>
        <end position="500"/>
    </location>
</feature>
<gene>
    <name evidence="6" type="ORF">HNR10_003392</name>
</gene>
<evidence type="ECO:0000256" key="1">
    <source>
        <dbReference type="ARBA" id="ARBA00006739"/>
    </source>
</evidence>
<name>A0A7Z0EPW6_9ACTN</name>
<proteinExistence type="inferred from homology"/>
<evidence type="ECO:0000256" key="2">
    <source>
        <dbReference type="ARBA" id="ARBA00022676"/>
    </source>
</evidence>
<comment type="caution">
    <text evidence="6">The sequence shown here is derived from an EMBL/GenBank/DDBJ whole genome shotgun (WGS) entry which is preliminary data.</text>
</comment>
<evidence type="ECO:0000313" key="6">
    <source>
        <dbReference type="EMBL" id="NYJ35511.1"/>
    </source>
</evidence>
<reference evidence="6 7" key="1">
    <citation type="submission" date="2020-07" db="EMBL/GenBank/DDBJ databases">
        <title>Sequencing the genomes of 1000 actinobacteria strains.</title>
        <authorList>
            <person name="Klenk H.-P."/>
        </authorList>
    </citation>
    <scope>NUCLEOTIDE SEQUENCE [LARGE SCALE GENOMIC DNA]</scope>
    <source>
        <strain evidence="6 7">DSM 44442</strain>
    </source>
</reference>
<dbReference type="PANTHER" id="PTHR43630">
    <property type="entry name" value="POLY-BETA-1,6-N-ACETYL-D-GLUCOSAMINE SYNTHASE"/>
    <property type="match status" value="1"/>
</dbReference>
<keyword evidence="2" id="KW-0328">Glycosyltransferase</keyword>
<feature type="transmembrane region" description="Helical" evidence="4">
    <location>
        <begin position="47"/>
        <end position="67"/>
    </location>
</feature>